<evidence type="ECO:0000313" key="7">
    <source>
        <dbReference type="Proteomes" id="UP000007488"/>
    </source>
</evidence>
<dbReference type="AlphaFoldDB" id="F0SZD9"/>
<evidence type="ECO:0000256" key="2">
    <source>
        <dbReference type="ARBA" id="ARBA00022795"/>
    </source>
</evidence>
<keyword evidence="3 5" id="KW-0810">Translation regulation</keyword>
<evidence type="ECO:0000256" key="3">
    <source>
        <dbReference type="ARBA" id="ARBA00022845"/>
    </source>
</evidence>
<dbReference type="Proteomes" id="UP000007488">
    <property type="component" value="Chromosome"/>
</dbReference>
<dbReference type="PANTHER" id="PTHR39190:SF1">
    <property type="entry name" value="FLAGELLAR ASSEMBLY FACTOR FLIW"/>
    <property type="match status" value="1"/>
</dbReference>
<proteinExistence type="inferred from homology"/>
<accession>F0SZD9</accession>
<evidence type="ECO:0000256" key="1">
    <source>
        <dbReference type="ARBA" id="ARBA00022490"/>
    </source>
</evidence>
<keyword evidence="1 5" id="KW-0963">Cytoplasm</keyword>
<dbReference type="eggNOG" id="COG1699">
    <property type="taxonomic scope" value="Bacteria"/>
</dbReference>
<keyword evidence="4 5" id="KW-0143">Chaperone</keyword>
<name>F0SZD9_SYNGF</name>
<dbReference type="RefSeq" id="WP_013623815.1">
    <property type="nucleotide sequence ID" value="NC_015172.1"/>
</dbReference>
<dbReference type="Pfam" id="PF02623">
    <property type="entry name" value="FliW"/>
    <property type="match status" value="1"/>
</dbReference>
<keyword evidence="7" id="KW-1185">Reference proteome</keyword>
<comment type="subcellular location">
    <subcellularLocation>
        <location evidence="5">Cytoplasm</location>
    </subcellularLocation>
</comment>
<dbReference type="GO" id="GO:0005737">
    <property type="term" value="C:cytoplasm"/>
    <property type="evidence" value="ECO:0007669"/>
    <property type="project" value="UniProtKB-SubCell"/>
</dbReference>
<comment type="similarity">
    <text evidence="5">Belongs to the FliW family.</text>
</comment>
<keyword evidence="6" id="KW-0282">Flagellum</keyword>
<gene>
    <name evidence="5" type="primary">fliW</name>
    <name evidence="6" type="ordered locus">Sgly_0580</name>
</gene>
<dbReference type="KEGG" id="sgy:Sgly_0580"/>
<dbReference type="EMBL" id="CP002547">
    <property type="protein sequence ID" value="ADY54944.1"/>
    <property type="molecule type" value="Genomic_DNA"/>
</dbReference>
<organism evidence="6 7">
    <name type="scientific">Syntrophobotulus glycolicus (strain DSM 8271 / FlGlyR)</name>
    <dbReference type="NCBI Taxonomy" id="645991"/>
    <lineage>
        <taxon>Bacteria</taxon>
        <taxon>Bacillati</taxon>
        <taxon>Bacillota</taxon>
        <taxon>Clostridia</taxon>
        <taxon>Eubacteriales</taxon>
        <taxon>Desulfitobacteriaceae</taxon>
        <taxon>Syntrophobotulus</taxon>
    </lineage>
</organism>
<dbReference type="HAMAP" id="MF_01185">
    <property type="entry name" value="FliW"/>
    <property type="match status" value="1"/>
</dbReference>
<dbReference type="InterPro" id="IPR003775">
    <property type="entry name" value="Flagellar_assembly_factor_FliW"/>
</dbReference>
<dbReference type="GO" id="GO:0044780">
    <property type="term" value="P:bacterial-type flagellum assembly"/>
    <property type="evidence" value="ECO:0007669"/>
    <property type="project" value="UniProtKB-UniRule"/>
</dbReference>
<sequence length="143" mass="16570">MEEKQIKIKIPLGIPGFETYHEWNLILEKDTHLAQLVAINSEYVGFVLTHPEVYFPLYIEEIELDFEGEQILSVQCDTKLEVWNILCLDNDVLKTTINLKAPIIINLEKQLGYQLILNEEKYNSKVLLFSQKEERNCSEGVTG</sequence>
<evidence type="ECO:0000256" key="4">
    <source>
        <dbReference type="ARBA" id="ARBA00023186"/>
    </source>
</evidence>
<dbReference type="HOGENOM" id="CLU_112356_0_2_9"/>
<protein>
    <recommendedName>
        <fullName evidence="5">Flagellar assembly factor FliW</fullName>
    </recommendedName>
</protein>
<dbReference type="SUPFAM" id="SSF141457">
    <property type="entry name" value="BH3618-like"/>
    <property type="match status" value="1"/>
</dbReference>
<reference evidence="6 7" key="1">
    <citation type="journal article" date="2011" name="Stand. Genomic Sci.">
        <title>Complete genome sequence of Syntrophobotulus glycolicus type strain (FlGlyR).</title>
        <authorList>
            <person name="Han C."/>
            <person name="Mwirichia R."/>
            <person name="Chertkov O."/>
            <person name="Held B."/>
            <person name="Lapidus A."/>
            <person name="Nolan M."/>
            <person name="Lucas S."/>
            <person name="Hammon N."/>
            <person name="Deshpande S."/>
            <person name="Cheng J.F."/>
            <person name="Tapia R."/>
            <person name="Goodwin L."/>
            <person name="Pitluck S."/>
            <person name="Huntemann M."/>
            <person name="Liolios K."/>
            <person name="Ivanova N."/>
            <person name="Pagani I."/>
            <person name="Mavromatis K."/>
            <person name="Ovchinikova G."/>
            <person name="Pati A."/>
            <person name="Chen A."/>
            <person name="Palaniappan K."/>
            <person name="Land M."/>
            <person name="Hauser L."/>
            <person name="Brambilla E.M."/>
            <person name="Rohde M."/>
            <person name="Spring S."/>
            <person name="Sikorski J."/>
            <person name="Goker M."/>
            <person name="Woyke T."/>
            <person name="Bristow J."/>
            <person name="Eisen J.A."/>
            <person name="Markowitz V."/>
            <person name="Hugenholtz P."/>
            <person name="Kyrpides N.C."/>
            <person name="Klenk H.P."/>
            <person name="Detter J.C."/>
        </authorList>
    </citation>
    <scope>NUCLEOTIDE SEQUENCE [LARGE SCALE GENOMIC DNA]</scope>
    <source>
        <strain evidence="7">DSM 8271 / FlGlyR</strain>
    </source>
</reference>
<dbReference type="GO" id="GO:0006417">
    <property type="term" value="P:regulation of translation"/>
    <property type="evidence" value="ECO:0007669"/>
    <property type="project" value="UniProtKB-KW"/>
</dbReference>
<evidence type="ECO:0000256" key="5">
    <source>
        <dbReference type="HAMAP-Rule" id="MF_01185"/>
    </source>
</evidence>
<dbReference type="PANTHER" id="PTHR39190">
    <property type="entry name" value="FLAGELLAR ASSEMBLY FACTOR FLIW"/>
    <property type="match status" value="1"/>
</dbReference>
<dbReference type="STRING" id="645991.Sgly_0580"/>
<keyword evidence="6" id="KW-0969">Cilium</keyword>
<dbReference type="Gene3D" id="2.30.290.10">
    <property type="entry name" value="BH3618-like"/>
    <property type="match status" value="1"/>
</dbReference>
<keyword evidence="6" id="KW-0966">Cell projection</keyword>
<comment type="function">
    <text evidence="5">Acts as an anti-CsrA protein, binds CsrA and prevents it from repressing translation of its target genes, one of which is flagellin. Binds to flagellin and participates in the assembly of the flagellum.</text>
</comment>
<dbReference type="InterPro" id="IPR024046">
    <property type="entry name" value="Flagellar_assmbl_FliW_dom_sf"/>
</dbReference>
<keyword evidence="2 5" id="KW-1005">Bacterial flagellum biogenesis</keyword>
<reference evidence="7" key="2">
    <citation type="submission" date="2011-02" db="EMBL/GenBank/DDBJ databases">
        <title>The complete genome of Syntrophobotulus glycolicus DSM 8271.</title>
        <authorList>
            <person name="Lucas S."/>
            <person name="Copeland A."/>
            <person name="Lapidus A."/>
            <person name="Bruce D."/>
            <person name="Goodwin L."/>
            <person name="Pitluck S."/>
            <person name="Kyrpides N."/>
            <person name="Mavromatis K."/>
            <person name="Pagani I."/>
            <person name="Ivanova N."/>
            <person name="Mikhailova N."/>
            <person name="Chertkov O."/>
            <person name="Held B."/>
            <person name="Detter J.C."/>
            <person name="Tapia R."/>
            <person name="Han C."/>
            <person name="Land M."/>
            <person name="Hauser L."/>
            <person name="Markowitz V."/>
            <person name="Cheng J.-F."/>
            <person name="Hugenholtz P."/>
            <person name="Woyke T."/>
            <person name="Wu D."/>
            <person name="Spring S."/>
            <person name="Schroeder M."/>
            <person name="Brambilla E."/>
            <person name="Klenk H.-P."/>
            <person name="Eisen J.A."/>
        </authorList>
    </citation>
    <scope>NUCLEOTIDE SEQUENCE [LARGE SCALE GENOMIC DNA]</scope>
    <source>
        <strain evidence="7">DSM 8271 / FlGlyR</strain>
    </source>
</reference>
<evidence type="ECO:0000313" key="6">
    <source>
        <dbReference type="EMBL" id="ADY54944.1"/>
    </source>
</evidence>
<dbReference type="OrthoDB" id="9801235at2"/>
<comment type="subunit">
    <text evidence="5">Interacts with translational regulator CsrA and flagellin(s).</text>
</comment>